<accession>A0A3R8PD78</accession>
<dbReference type="SUPFAM" id="SSF54373">
    <property type="entry name" value="FAD-linked reductases, C-terminal domain"/>
    <property type="match status" value="1"/>
</dbReference>
<dbReference type="PANTHER" id="PTHR13789">
    <property type="entry name" value="MONOOXYGENASE"/>
    <property type="match status" value="1"/>
</dbReference>
<dbReference type="AlphaFoldDB" id="A0A3R8PD78"/>
<sequence>MTTPTTPGASTAPATDTADTTPATDTDVVVAGAGIAGLTAALALHARGLSVTVLEAAHELRPLGVGINLQPAAAEALADLGLRDRLEAVAIPTSQAVYLTQDGTELSRRTFSGDARQFSVHRGRLQMMLLDAVTERLPEGSVVTGARVTGVSGDAEGVTVHTGSAGDHRARAVLGADGVHSALRASLHGGDEPYLWEGTTMYRGTCDADSPFLDGRSMVLVYGDDERRFLAYPISAEAAAAGRSLINWVAMVPDHDPTELGDDGIRNIPTDPADVVPAYRGWGFDWLDIEGLIADSSDVLTYPMVDREPLSSWGEGRLTLLGDAAHPMYPIGANGGSQAILDAVCAAAHLAGDDGRPVDDVPAALAAYEEERRPRTTEVVLANRRLNATERGIAEKSPAELRDIARSGRFQEIQEAYARGDFDAV</sequence>
<proteinExistence type="predicted"/>
<keyword evidence="2" id="KW-0503">Monooxygenase</keyword>
<dbReference type="InterPro" id="IPR050493">
    <property type="entry name" value="FAD-dep_Monooxygenase_BioMet"/>
</dbReference>
<feature type="domain" description="FAD-binding" evidence="4">
    <location>
        <begin position="310"/>
        <end position="380"/>
    </location>
</feature>
<dbReference type="Gene3D" id="3.30.9.30">
    <property type="match status" value="1"/>
</dbReference>
<comment type="caution">
    <text evidence="5">The sequence shown here is derived from an EMBL/GenBank/DDBJ whole genome shotgun (WGS) entry which is preliminary data.</text>
</comment>
<dbReference type="SUPFAM" id="SSF51905">
    <property type="entry name" value="FAD/NAD(P)-binding domain"/>
    <property type="match status" value="1"/>
</dbReference>
<gene>
    <name evidence="5" type="ORF">CXF48_01885</name>
</gene>
<evidence type="ECO:0000256" key="2">
    <source>
        <dbReference type="ARBA" id="ARBA00023033"/>
    </source>
</evidence>
<evidence type="ECO:0000313" key="5">
    <source>
        <dbReference type="EMBL" id="RRO87682.1"/>
    </source>
</evidence>
<protein>
    <submittedName>
        <fullName evidence="5">Flavin-dependent oxidoreductase</fullName>
    </submittedName>
</protein>
<dbReference type="PRINTS" id="PR00420">
    <property type="entry name" value="RNGMNOXGNASE"/>
</dbReference>
<reference evidence="5 6" key="1">
    <citation type="submission" date="2018-01" db="EMBL/GenBank/DDBJ databases">
        <title>Twenty Corynebacterium bovis Genomes.</title>
        <authorList>
            <person name="Gulvik C.A."/>
        </authorList>
    </citation>
    <scope>NUCLEOTIDE SEQUENCE [LARGE SCALE GENOMIC DNA]</scope>
    <source>
        <strain evidence="5 6">F6900</strain>
    </source>
</reference>
<dbReference type="RefSeq" id="WP_125173182.1">
    <property type="nucleotide sequence ID" value="NZ_JAPJOD010000217.1"/>
</dbReference>
<keyword evidence="1" id="KW-0560">Oxidoreductase</keyword>
<name>A0A3R8PD78_9CORY</name>
<dbReference type="Gene3D" id="3.50.50.60">
    <property type="entry name" value="FAD/NAD(P)-binding domain"/>
    <property type="match status" value="1"/>
</dbReference>
<evidence type="ECO:0000256" key="1">
    <source>
        <dbReference type="ARBA" id="ARBA00023002"/>
    </source>
</evidence>
<feature type="domain" description="FAD-binding" evidence="4">
    <location>
        <begin position="25"/>
        <end position="188"/>
    </location>
</feature>
<dbReference type="EMBL" id="PQNK01000002">
    <property type="protein sequence ID" value="RRO87682.1"/>
    <property type="molecule type" value="Genomic_DNA"/>
</dbReference>
<evidence type="ECO:0000256" key="3">
    <source>
        <dbReference type="SAM" id="MobiDB-lite"/>
    </source>
</evidence>
<feature type="region of interest" description="Disordered" evidence="3">
    <location>
        <begin position="1"/>
        <end position="22"/>
    </location>
</feature>
<evidence type="ECO:0000259" key="4">
    <source>
        <dbReference type="Pfam" id="PF01494"/>
    </source>
</evidence>
<dbReference type="Pfam" id="PF01494">
    <property type="entry name" value="FAD_binding_3"/>
    <property type="match status" value="2"/>
</dbReference>
<dbReference type="Proteomes" id="UP000276526">
    <property type="component" value="Unassembled WGS sequence"/>
</dbReference>
<dbReference type="GO" id="GO:0071949">
    <property type="term" value="F:FAD binding"/>
    <property type="evidence" value="ECO:0007669"/>
    <property type="project" value="InterPro"/>
</dbReference>
<dbReference type="InterPro" id="IPR036188">
    <property type="entry name" value="FAD/NAD-bd_sf"/>
</dbReference>
<organism evidence="5 6">
    <name type="scientific">Corynebacterium bovis</name>
    <dbReference type="NCBI Taxonomy" id="36808"/>
    <lineage>
        <taxon>Bacteria</taxon>
        <taxon>Bacillati</taxon>
        <taxon>Actinomycetota</taxon>
        <taxon>Actinomycetes</taxon>
        <taxon>Mycobacteriales</taxon>
        <taxon>Corynebacteriaceae</taxon>
        <taxon>Corynebacterium</taxon>
    </lineage>
</organism>
<dbReference type="InterPro" id="IPR002938">
    <property type="entry name" value="FAD-bd"/>
</dbReference>
<dbReference type="NCBIfam" id="NF005720">
    <property type="entry name" value="PRK07538.1"/>
    <property type="match status" value="1"/>
</dbReference>
<evidence type="ECO:0000313" key="6">
    <source>
        <dbReference type="Proteomes" id="UP000276526"/>
    </source>
</evidence>
<dbReference type="PANTHER" id="PTHR13789:SF268">
    <property type="entry name" value="5-METHYLPHENAZINE-1-CARBOXYLATE 1-MONOOXYGENASE"/>
    <property type="match status" value="1"/>
</dbReference>
<dbReference type="GO" id="GO:0004497">
    <property type="term" value="F:monooxygenase activity"/>
    <property type="evidence" value="ECO:0007669"/>
    <property type="project" value="UniProtKB-KW"/>
</dbReference>